<dbReference type="EMBL" id="JBHMQT010000003">
    <property type="protein sequence ID" value="MFC0860962.1"/>
    <property type="molecule type" value="Genomic_DNA"/>
</dbReference>
<dbReference type="InterPro" id="IPR029033">
    <property type="entry name" value="His_PPase_superfam"/>
</dbReference>
<dbReference type="SUPFAM" id="SSF53254">
    <property type="entry name" value="Phosphoglycerate mutase-like"/>
    <property type="match status" value="1"/>
</dbReference>
<proteinExistence type="predicted"/>
<dbReference type="Gene3D" id="3.40.50.1240">
    <property type="entry name" value="Phosphoglycerate mutase-like"/>
    <property type="match status" value="1"/>
</dbReference>
<organism evidence="1 2">
    <name type="scientific">Sphaerimonospora cavernae</name>
    <dbReference type="NCBI Taxonomy" id="1740611"/>
    <lineage>
        <taxon>Bacteria</taxon>
        <taxon>Bacillati</taxon>
        <taxon>Actinomycetota</taxon>
        <taxon>Actinomycetes</taxon>
        <taxon>Streptosporangiales</taxon>
        <taxon>Streptosporangiaceae</taxon>
        <taxon>Sphaerimonospora</taxon>
    </lineage>
</organism>
<comment type="caution">
    <text evidence="1">The sequence shown here is derived from an EMBL/GenBank/DDBJ whole genome shotgun (WGS) entry which is preliminary data.</text>
</comment>
<gene>
    <name evidence="1" type="ORF">ACFHYQ_01500</name>
</gene>
<dbReference type="RefSeq" id="WP_394299217.1">
    <property type="nucleotide sequence ID" value="NZ_JBHMQT010000003.1"/>
</dbReference>
<dbReference type="Proteomes" id="UP001589870">
    <property type="component" value="Unassembled WGS sequence"/>
</dbReference>
<sequence>MTARVILITHAETAAMLTARFPDDDSLTTRGREAAIAASRALPAIDGGCAGPERSCMQTATALGLEVVPEPELRDLDVGDWRGRRLEEIEAEQPAELLSWLTDSRAAPHGGESICQLIDRVAEWLESGAEGRSRIVVVTHQAVVRAAVLHALGAPPSVFWRIDARPLSHTRLSRHGGRWRLTETGHLLGVDA</sequence>
<reference evidence="1 2" key="1">
    <citation type="submission" date="2024-09" db="EMBL/GenBank/DDBJ databases">
        <authorList>
            <person name="Sun Q."/>
            <person name="Mori K."/>
        </authorList>
    </citation>
    <scope>NUCLEOTIDE SEQUENCE [LARGE SCALE GENOMIC DNA]</scope>
    <source>
        <strain evidence="1 2">TBRC 1851</strain>
    </source>
</reference>
<dbReference type="InterPro" id="IPR050275">
    <property type="entry name" value="PGM_Phosphatase"/>
</dbReference>
<protein>
    <submittedName>
        <fullName evidence="1">Histidine phosphatase family protein</fullName>
    </submittedName>
</protein>
<accession>A0ABV6TZ11</accession>
<dbReference type="InterPro" id="IPR013078">
    <property type="entry name" value="His_Pase_superF_clade-1"/>
</dbReference>
<dbReference type="SMART" id="SM00855">
    <property type="entry name" value="PGAM"/>
    <property type="match status" value="1"/>
</dbReference>
<evidence type="ECO:0000313" key="2">
    <source>
        <dbReference type="Proteomes" id="UP001589870"/>
    </source>
</evidence>
<dbReference type="PANTHER" id="PTHR48100">
    <property type="entry name" value="BROAD-SPECIFICITY PHOSPHATASE YOR283W-RELATED"/>
    <property type="match status" value="1"/>
</dbReference>
<dbReference type="Pfam" id="PF00300">
    <property type="entry name" value="His_Phos_1"/>
    <property type="match status" value="1"/>
</dbReference>
<evidence type="ECO:0000313" key="1">
    <source>
        <dbReference type="EMBL" id="MFC0860962.1"/>
    </source>
</evidence>
<name>A0ABV6TZ11_9ACTN</name>
<keyword evidence="2" id="KW-1185">Reference proteome</keyword>